<dbReference type="Pfam" id="PF00481">
    <property type="entry name" value="PP2C"/>
    <property type="match status" value="1"/>
</dbReference>
<feature type="domain" description="PPM-type phosphatase" evidence="1">
    <location>
        <begin position="59"/>
        <end position="346"/>
    </location>
</feature>
<evidence type="ECO:0000313" key="3">
    <source>
        <dbReference type="Proteomes" id="UP000815325"/>
    </source>
</evidence>
<comment type="caution">
    <text evidence="2">The sequence shown here is derived from an EMBL/GenBank/DDBJ whole genome shotgun (WGS) entry which is preliminary data.</text>
</comment>
<gene>
    <name evidence="2" type="ORF">DUNSADRAFT_14278</name>
</gene>
<dbReference type="EMBL" id="MU069494">
    <property type="protein sequence ID" value="KAF5841103.1"/>
    <property type="molecule type" value="Genomic_DNA"/>
</dbReference>
<evidence type="ECO:0000259" key="1">
    <source>
        <dbReference type="PROSITE" id="PS51746"/>
    </source>
</evidence>
<proteinExistence type="predicted"/>
<dbReference type="PROSITE" id="PS51746">
    <property type="entry name" value="PPM_2"/>
    <property type="match status" value="1"/>
</dbReference>
<dbReference type="SMART" id="SM00332">
    <property type="entry name" value="PP2Cc"/>
    <property type="match status" value="1"/>
</dbReference>
<keyword evidence="3" id="KW-1185">Reference proteome</keyword>
<dbReference type="SUPFAM" id="SSF81606">
    <property type="entry name" value="PP2C-like"/>
    <property type="match status" value="1"/>
</dbReference>
<evidence type="ECO:0000313" key="2">
    <source>
        <dbReference type="EMBL" id="KAF5841103.1"/>
    </source>
</evidence>
<dbReference type="PANTHER" id="PTHR13832:SF589">
    <property type="entry name" value="[PYRUVATE DEHYDROGENASE [ACETYL-TRANSFERRING]]-PHOSPHATASE 2, MITOCHONDRIAL"/>
    <property type="match status" value="1"/>
</dbReference>
<dbReference type="PANTHER" id="PTHR13832">
    <property type="entry name" value="PROTEIN PHOSPHATASE 2C"/>
    <property type="match status" value="1"/>
</dbReference>
<sequence>MSLATASGRFSCLHAHQGIVATQPVTPVHPLARRRKCSGVPASTLTVSPSPVRVPGFHEYGFKAEQGLRGNMEDELHAQWNEAQDYLFLGCYDGHGGTASAQWLKAHLHQTVAEKLKEGVSTGEDPGSTLASAFKHADNLLLEHLQGDDELEQTGSTATVAIVRQDGVSVANVGDSQACIMRRDRSLVQLTTPHRVYGPKSQAIADEVARVKAAGGWVYDGRVCNILAVSRAFGDWEMKGIGLAKLLSAGVERGYWPQEFADKQNFTSDPVIVNPATASADLTEEDEFLVVSTDGLWDVMQPREAMLYARKELLRGKSAQEVAESLVEVALKRYSSDNISTLVVDFKDPEYWAGQNKKPRGFWSFLS</sequence>
<dbReference type="Gene3D" id="3.60.40.10">
    <property type="entry name" value="PPM-type phosphatase domain"/>
    <property type="match status" value="1"/>
</dbReference>
<reference evidence="2" key="1">
    <citation type="submission" date="2017-08" db="EMBL/GenBank/DDBJ databases">
        <authorList>
            <person name="Polle J.E."/>
            <person name="Barry K."/>
            <person name="Cushman J."/>
            <person name="Schmutz J."/>
            <person name="Tran D."/>
            <person name="Hathwaick L.T."/>
            <person name="Yim W.C."/>
            <person name="Jenkins J."/>
            <person name="Mckie-Krisberg Z.M."/>
            <person name="Prochnik S."/>
            <person name="Lindquist E."/>
            <person name="Dockter R.B."/>
            <person name="Adam C."/>
            <person name="Molina H."/>
            <person name="Bunkerborg J."/>
            <person name="Jin E."/>
            <person name="Buchheim M."/>
            <person name="Magnuson J."/>
        </authorList>
    </citation>
    <scope>NUCLEOTIDE SEQUENCE</scope>
    <source>
        <strain evidence="2">CCAP 19/18</strain>
    </source>
</reference>
<dbReference type="Proteomes" id="UP000815325">
    <property type="component" value="Unassembled WGS sequence"/>
</dbReference>
<name>A0ABQ7H2L5_DUNSA</name>
<dbReference type="CDD" id="cd00143">
    <property type="entry name" value="PP2Cc"/>
    <property type="match status" value="1"/>
</dbReference>
<dbReference type="InterPro" id="IPR015655">
    <property type="entry name" value="PP2C"/>
</dbReference>
<accession>A0ABQ7H2L5</accession>
<dbReference type="InterPro" id="IPR036457">
    <property type="entry name" value="PPM-type-like_dom_sf"/>
</dbReference>
<protein>
    <submittedName>
        <fullName evidence="2">Phosphatase 2C-like domain-containing protein</fullName>
    </submittedName>
</protein>
<dbReference type="InterPro" id="IPR001932">
    <property type="entry name" value="PPM-type_phosphatase-like_dom"/>
</dbReference>
<organism evidence="2 3">
    <name type="scientific">Dunaliella salina</name>
    <name type="common">Green alga</name>
    <name type="synonym">Protococcus salinus</name>
    <dbReference type="NCBI Taxonomy" id="3046"/>
    <lineage>
        <taxon>Eukaryota</taxon>
        <taxon>Viridiplantae</taxon>
        <taxon>Chlorophyta</taxon>
        <taxon>core chlorophytes</taxon>
        <taxon>Chlorophyceae</taxon>
        <taxon>CS clade</taxon>
        <taxon>Chlamydomonadales</taxon>
        <taxon>Dunaliellaceae</taxon>
        <taxon>Dunaliella</taxon>
    </lineage>
</organism>